<evidence type="ECO:0000256" key="1">
    <source>
        <dbReference type="SAM" id="MobiDB-lite"/>
    </source>
</evidence>
<accession>A0ABN9RWP3</accession>
<protein>
    <submittedName>
        <fullName evidence="2">Uncharacterized protein</fullName>
    </submittedName>
</protein>
<evidence type="ECO:0000313" key="2">
    <source>
        <dbReference type="EMBL" id="CAK0823681.1"/>
    </source>
</evidence>
<sequence>MQSSAALILRLRSRIPSTAPPSAKPSTQATPAQAPAVAQSGAELDAADLLSPEEPRLLTGAAPELYFLRGCGSSDAWQTPSELQDPAPQVHLPFLGGNSAAPTHFVSPRAPLHPMPGNRQQVECSQQDCPEHCVSSDPTYFKIRSTICVLPAAASGCIASSAAARARPRDMLRKQRQASAIAQRESVQRA</sequence>
<proteinExistence type="predicted"/>
<organism evidence="2 3">
    <name type="scientific">Prorocentrum cordatum</name>
    <dbReference type="NCBI Taxonomy" id="2364126"/>
    <lineage>
        <taxon>Eukaryota</taxon>
        <taxon>Sar</taxon>
        <taxon>Alveolata</taxon>
        <taxon>Dinophyceae</taxon>
        <taxon>Prorocentrales</taxon>
        <taxon>Prorocentraceae</taxon>
        <taxon>Prorocentrum</taxon>
    </lineage>
</organism>
<feature type="region of interest" description="Disordered" evidence="1">
    <location>
        <begin position="13"/>
        <end position="43"/>
    </location>
</feature>
<reference evidence="2" key="1">
    <citation type="submission" date="2023-10" db="EMBL/GenBank/DDBJ databases">
        <authorList>
            <person name="Chen Y."/>
            <person name="Shah S."/>
            <person name="Dougan E. K."/>
            <person name="Thang M."/>
            <person name="Chan C."/>
        </authorList>
    </citation>
    <scope>NUCLEOTIDE SEQUENCE [LARGE SCALE GENOMIC DNA]</scope>
</reference>
<dbReference type="Proteomes" id="UP001189429">
    <property type="component" value="Unassembled WGS sequence"/>
</dbReference>
<feature type="region of interest" description="Disordered" evidence="1">
    <location>
        <begin position="161"/>
        <end position="190"/>
    </location>
</feature>
<dbReference type="EMBL" id="CAUYUJ010008347">
    <property type="protein sequence ID" value="CAK0823681.1"/>
    <property type="molecule type" value="Genomic_DNA"/>
</dbReference>
<feature type="compositionally biased region" description="Low complexity" evidence="1">
    <location>
        <begin position="24"/>
        <end position="40"/>
    </location>
</feature>
<comment type="caution">
    <text evidence="2">The sequence shown here is derived from an EMBL/GenBank/DDBJ whole genome shotgun (WGS) entry which is preliminary data.</text>
</comment>
<name>A0ABN9RWP3_9DINO</name>
<keyword evidence="3" id="KW-1185">Reference proteome</keyword>
<feature type="region of interest" description="Disordered" evidence="1">
    <location>
        <begin position="77"/>
        <end position="96"/>
    </location>
</feature>
<evidence type="ECO:0000313" key="3">
    <source>
        <dbReference type="Proteomes" id="UP001189429"/>
    </source>
</evidence>
<gene>
    <name evidence="2" type="ORF">PCOR1329_LOCUS24310</name>
</gene>